<gene>
    <name evidence="5" type="ORF">BN1356_00717</name>
</gene>
<keyword evidence="3" id="KW-0238">DNA-binding</keyword>
<dbReference type="PANTHER" id="PTHR30408">
    <property type="entry name" value="TYPE-1 RESTRICTION ENZYME ECOKI SPECIFICITY PROTEIN"/>
    <property type="match status" value="1"/>
</dbReference>
<proteinExistence type="inferred from homology"/>
<evidence type="ECO:0000313" key="5">
    <source>
        <dbReference type="EMBL" id="CQR24368.1"/>
    </source>
</evidence>
<dbReference type="InterPro" id="IPR052021">
    <property type="entry name" value="Type-I_RS_S_subunit"/>
</dbReference>
<dbReference type="RefSeq" id="WP_245620296.1">
    <property type="nucleotide sequence ID" value="NZ_CTEN01000002.1"/>
</dbReference>
<dbReference type="Gene3D" id="3.90.220.20">
    <property type="entry name" value="DNA methylase specificity domains"/>
    <property type="match status" value="2"/>
</dbReference>
<dbReference type="InterPro" id="IPR000055">
    <property type="entry name" value="Restrct_endonuc_typeI_TRD"/>
</dbReference>
<dbReference type="Gene3D" id="1.10.287.1120">
    <property type="entry name" value="Bipartite methylase S protein"/>
    <property type="match status" value="1"/>
</dbReference>
<dbReference type="EMBL" id="CTEN01000002">
    <property type="protein sequence ID" value="CQR24368.1"/>
    <property type="molecule type" value="Genomic_DNA"/>
</dbReference>
<dbReference type="InterPro" id="IPR044946">
    <property type="entry name" value="Restrct_endonuc_typeI_TRD_sf"/>
</dbReference>
<comment type="similarity">
    <text evidence="1">Belongs to the type-I restriction system S methylase family.</text>
</comment>
<protein>
    <submittedName>
        <fullName evidence="5">HsdS specificity protein of type I restriction-modification system</fullName>
    </submittedName>
</protein>
<keyword evidence="2" id="KW-0680">Restriction system</keyword>
<name>A0A0E4H7A3_9STRE</name>
<feature type="domain" description="Type I restriction modification DNA specificity" evidence="4">
    <location>
        <begin position="16"/>
        <end position="180"/>
    </location>
</feature>
<sequence length="407" mass="46519">MSKNNIPKVRFVGFEDEWETIRLGDVSPLRGGFAFKSEKFTGTGIPIVRISNVQSDGSVGGDFAYHDELINDRNFVLLGKSILVAMSGATTGKISILDSSNKYYQNQRVGYFVDNDRIDYTFLSSILRSKYFSNQLKSVLIAGAQPNISSKEIDNFKFRITKNRCEQSQIGSLFSTIDSLLSSYKDNLENYQSFKKSMLSKMFPKAGQTIPEIRLDGFEGEWELIKMGKIFTQQVEYIEPDENNELWSLTVEKGLTPKTDRYKRDFLVKKTDKFKRVKPNDFAYNPMNLTLGSLDANQLGKSISVSGYYVVMSIEDQSKYDIDYFKILLKTSFAIFQYKQYATGSLIEKQRVQFPTFSEIPFAIPTVDEQRAIGSFFSNLDDLISSYQTKIDSLETLKKKLLQDMFI</sequence>
<evidence type="ECO:0000313" key="6">
    <source>
        <dbReference type="Proteomes" id="UP000198604"/>
    </source>
</evidence>
<evidence type="ECO:0000259" key="4">
    <source>
        <dbReference type="Pfam" id="PF01420"/>
    </source>
</evidence>
<organism evidence="5 6">
    <name type="scientific">Streptococcus varani</name>
    <dbReference type="NCBI Taxonomy" id="1608583"/>
    <lineage>
        <taxon>Bacteria</taxon>
        <taxon>Bacillati</taxon>
        <taxon>Bacillota</taxon>
        <taxon>Bacilli</taxon>
        <taxon>Lactobacillales</taxon>
        <taxon>Streptococcaceae</taxon>
        <taxon>Streptococcus</taxon>
    </lineage>
</organism>
<dbReference type="STRING" id="1608583.BN1356_00717"/>
<dbReference type="GO" id="GO:0003677">
    <property type="term" value="F:DNA binding"/>
    <property type="evidence" value="ECO:0007669"/>
    <property type="project" value="UniProtKB-KW"/>
</dbReference>
<reference evidence="6" key="1">
    <citation type="submission" date="2015-03" db="EMBL/GenBank/DDBJ databases">
        <authorList>
            <person name="Urmite Genomes"/>
        </authorList>
    </citation>
    <scope>NUCLEOTIDE SEQUENCE [LARGE SCALE GENOMIC DNA]</scope>
    <source>
        <strain evidence="6">FF10</strain>
    </source>
</reference>
<keyword evidence="6" id="KW-1185">Reference proteome</keyword>
<dbReference type="AlphaFoldDB" id="A0A0E4H7A3"/>
<dbReference type="SUPFAM" id="SSF116734">
    <property type="entry name" value="DNA methylase specificity domain"/>
    <property type="match status" value="2"/>
</dbReference>
<accession>A0A0E4H7A3</accession>
<dbReference type="Proteomes" id="UP000198604">
    <property type="component" value="Unassembled WGS sequence"/>
</dbReference>
<dbReference type="Pfam" id="PF01420">
    <property type="entry name" value="Methylase_S"/>
    <property type="match status" value="1"/>
</dbReference>
<evidence type="ECO:0000256" key="3">
    <source>
        <dbReference type="ARBA" id="ARBA00023125"/>
    </source>
</evidence>
<evidence type="ECO:0000256" key="2">
    <source>
        <dbReference type="ARBA" id="ARBA00022747"/>
    </source>
</evidence>
<dbReference type="GO" id="GO:0009307">
    <property type="term" value="P:DNA restriction-modification system"/>
    <property type="evidence" value="ECO:0007669"/>
    <property type="project" value="UniProtKB-KW"/>
</dbReference>
<dbReference type="CDD" id="cd17278">
    <property type="entry name" value="RMtype1_S_LdeBORF1052P-TRD2-CR2"/>
    <property type="match status" value="1"/>
</dbReference>
<evidence type="ECO:0000256" key="1">
    <source>
        <dbReference type="ARBA" id="ARBA00010923"/>
    </source>
</evidence>
<dbReference type="PANTHER" id="PTHR30408:SF12">
    <property type="entry name" value="TYPE I RESTRICTION ENZYME MJAVIII SPECIFICITY SUBUNIT"/>
    <property type="match status" value="1"/>
</dbReference>